<dbReference type="InterPro" id="IPR020846">
    <property type="entry name" value="MFS_dom"/>
</dbReference>
<evidence type="ECO:0000256" key="5">
    <source>
        <dbReference type="ARBA" id="ARBA00022989"/>
    </source>
</evidence>
<dbReference type="CDD" id="cd17325">
    <property type="entry name" value="MFS_MdtG_SLC18_like"/>
    <property type="match status" value="1"/>
</dbReference>
<keyword evidence="6 7" id="KW-0472">Membrane</keyword>
<feature type="transmembrane region" description="Helical" evidence="7">
    <location>
        <begin position="20"/>
        <end position="42"/>
    </location>
</feature>
<evidence type="ECO:0000256" key="6">
    <source>
        <dbReference type="ARBA" id="ARBA00023136"/>
    </source>
</evidence>
<dbReference type="RefSeq" id="WP_307246566.1">
    <property type="nucleotide sequence ID" value="NZ_JAUSUZ010000001.1"/>
</dbReference>
<organism evidence="9 10">
    <name type="scientific">Catenuloplanes indicus</name>
    <dbReference type="NCBI Taxonomy" id="137267"/>
    <lineage>
        <taxon>Bacteria</taxon>
        <taxon>Bacillati</taxon>
        <taxon>Actinomycetota</taxon>
        <taxon>Actinomycetes</taxon>
        <taxon>Micromonosporales</taxon>
        <taxon>Micromonosporaceae</taxon>
        <taxon>Catenuloplanes</taxon>
    </lineage>
</organism>
<feature type="transmembrane region" description="Helical" evidence="7">
    <location>
        <begin position="48"/>
        <end position="68"/>
    </location>
</feature>
<dbReference type="PROSITE" id="PS00216">
    <property type="entry name" value="SUGAR_TRANSPORT_1"/>
    <property type="match status" value="1"/>
</dbReference>
<evidence type="ECO:0000256" key="2">
    <source>
        <dbReference type="ARBA" id="ARBA00022448"/>
    </source>
</evidence>
<keyword evidence="5 7" id="KW-1133">Transmembrane helix</keyword>
<dbReference type="Gene3D" id="1.20.1250.20">
    <property type="entry name" value="MFS general substrate transporter like domains"/>
    <property type="match status" value="2"/>
</dbReference>
<dbReference type="GO" id="GO:0022857">
    <property type="term" value="F:transmembrane transporter activity"/>
    <property type="evidence" value="ECO:0007669"/>
    <property type="project" value="InterPro"/>
</dbReference>
<comment type="subcellular location">
    <subcellularLocation>
        <location evidence="1">Cell membrane</location>
        <topology evidence="1">Multi-pass membrane protein</topology>
    </subcellularLocation>
</comment>
<keyword evidence="10" id="KW-1185">Reference proteome</keyword>
<accession>A0AAE4B2D0</accession>
<protein>
    <submittedName>
        <fullName evidence="9">MFS family permease</fullName>
    </submittedName>
</protein>
<reference evidence="9 10" key="1">
    <citation type="submission" date="2023-07" db="EMBL/GenBank/DDBJ databases">
        <title>Sequencing the genomes of 1000 actinobacteria strains.</title>
        <authorList>
            <person name="Klenk H.-P."/>
        </authorList>
    </citation>
    <scope>NUCLEOTIDE SEQUENCE [LARGE SCALE GENOMIC DNA]</scope>
    <source>
        <strain evidence="9 10">DSM 44709</strain>
    </source>
</reference>
<comment type="caution">
    <text evidence="9">The sequence shown here is derived from an EMBL/GenBank/DDBJ whole genome shotgun (WGS) entry which is preliminary data.</text>
</comment>
<dbReference type="PROSITE" id="PS50850">
    <property type="entry name" value="MFS"/>
    <property type="match status" value="1"/>
</dbReference>
<evidence type="ECO:0000256" key="4">
    <source>
        <dbReference type="ARBA" id="ARBA00022692"/>
    </source>
</evidence>
<dbReference type="PANTHER" id="PTHR23517">
    <property type="entry name" value="RESISTANCE PROTEIN MDTM, PUTATIVE-RELATED-RELATED"/>
    <property type="match status" value="1"/>
</dbReference>
<gene>
    <name evidence="9" type="ORF">J2S42_007200</name>
</gene>
<feature type="transmembrane region" description="Helical" evidence="7">
    <location>
        <begin position="171"/>
        <end position="192"/>
    </location>
</feature>
<dbReference type="Proteomes" id="UP001240236">
    <property type="component" value="Unassembled WGS sequence"/>
</dbReference>
<feature type="transmembrane region" description="Helical" evidence="7">
    <location>
        <begin position="250"/>
        <end position="267"/>
    </location>
</feature>
<evidence type="ECO:0000313" key="10">
    <source>
        <dbReference type="Proteomes" id="UP001240236"/>
    </source>
</evidence>
<dbReference type="InterPro" id="IPR011701">
    <property type="entry name" value="MFS"/>
</dbReference>
<feature type="domain" description="Major facilitator superfamily (MFS) profile" evidence="8">
    <location>
        <begin position="15"/>
        <end position="392"/>
    </location>
</feature>
<keyword evidence="3" id="KW-1003">Cell membrane</keyword>
<evidence type="ECO:0000256" key="1">
    <source>
        <dbReference type="ARBA" id="ARBA00004651"/>
    </source>
</evidence>
<evidence type="ECO:0000256" key="3">
    <source>
        <dbReference type="ARBA" id="ARBA00022475"/>
    </source>
</evidence>
<evidence type="ECO:0000256" key="7">
    <source>
        <dbReference type="SAM" id="Phobius"/>
    </source>
</evidence>
<feature type="transmembrane region" description="Helical" evidence="7">
    <location>
        <begin position="213"/>
        <end position="230"/>
    </location>
</feature>
<evidence type="ECO:0000259" key="8">
    <source>
        <dbReference type="PROSITE" id="PS50850"/>
    </source>
</evidence>
<dbReference type="Pfam" id="PF07690">
    <property type="entry name" value="MFS_1"/>
    <property type="match status" value="1"/>
</dbReference>
<dbReference type="AlphaFoldDB" id="A0AAE4B2D0"/>
<name>A0AAE4B2D0_9ACTN</name>
<dbReference type="PANTHER" id="PTHR23517:SF3">
    <property type="entry name" value="INTEGRAL MEMBRANE TRANSPORT PROTEIN"/>
    <property type="match status" value="1"/>
</dbReference>
<dbReference type="GO" id="GO:0005886">
    <property type="term" value="C:plasma membrane"/>
    <property type="evidence" value="ECO:0007669"/>
    <property type="project" value="UniProtKB-SubCell"/>
</dbReference>
<dbReference type="InterPro" id="IPR005829">
    <property type="entry name" value="Sugar_transporter_CS"/>
</dbReference>
<dbReference type="InterPro" id="IPR050171">
    <property type="entry name" value="MFS_Transporters"/>
</dbReference>
<feature type="transmembrane region" description="Helical" evidence="7">
    <location>
        <begin position="143"/>
        <end position="165"/>
    </location>
</feature>
<dbReference type="EMBL" id="JAUSUZ010000001">
    <property type="protein sequence ID" value="MDQ0370531.1"/>
    <property type="molecule type" value="Genomic_DNA"/>
</dbReference>
<keyword evidence="4 7" id="KW-0812">Transmembrane</keyword>
<dbReference type="SUPFAM" id="SSF103473">
    <property type="entry name" value="MFS general substrate transporter"/>
    <property type="match status" value="1"/>
</dbReference>
<sequence>MGDLGDSTGFSLRRLGLTVYLPATVYSVGHSSILPVVAVSAVQLGASLSAGGLMVGLIGLGQVAGALPSGSLITRFGERTAMLLATALLVPALLVAILAPSVWALGAAVFVIGLAAALWGVARQAYMTEAVPIAMRARALSTLGGVSRIGSFIGPFASAAVMVFLGTSGAYWVYTVCAIIAGGLLMLLPPIAHDRRASAPPVRLRDVIRTHRRTLGTIGTGALMISVMRVSRQTVIPLWGTHLGLSPTTLAVIFGISGGVDMLLFYPGGAIMDRFGRRAVALPSISTLAVAHALLPLASGTASLTLVAILMGLGNGLSAGVVMTLGADASPATGRAQFLGAWRLCADLGNGAGPLLISAIIAAASLPAAVLTMAAVGAAAVTTLWRFVPHHRPPATPG</sequence>
<proteinExistence type="predicted"/>
<feature type="transmembrane region" description="Helical" evidence="7">
    <location>
        <begin position="80"/>
        <end position="97"/>
    </location>
</feature>
<dbReference type="InterPro" id="IPR036259">
    <property type="entry name" value="MFS_trans_sf"/>
</dbReference>
<evidence type="ECO:0000313" key="9">
    <source>
        <dbReference type="EMBL" id="MDQ0370531.1"/>
    </source>
</evidence>
<keyword evidence="2" id="KW-0813">Transport</keyword>
<feature type="transmembrane region" description="Helical" evidence="7">
    <location>
        <begin position="103"/>
        <end position="122"/>
    </location>
</feature>